<proteinExistence type="inferred from homology"/>
<feature type="compositionally biased region" description="Low complexity" evidence="5">
    <location>
        <begin position="28"/>
        <end position="46"/>
    </location>
</feature>
<reference evidence="6" key="1">
    <citation type="journal article" date="2023" name="IMA Fungus">
        <title>Comparative genomic study of the Penicillium genus elucidates a diverse pangenome and 15 lateral gene transfer events.</title>
        <authorList>
            <person name="Petersen C."/>
            <person name="Sorensen T."/>
            <person name="Nielsen M.R."/>
            <person name="Sondergaard T.E."/>
            <person name="Sorensen J.L."/>
            <person name="Fitzpatrick D.A."/>
            <person name="Frisvad J.C."/>
            <person name="Nielsen K.L."/>
        </authorList>
    </citation>
    <scope>NUCLEOTIDE SEQUENCE</scope>
    <source>
        <strain evidence="6">IBT 17514</strain>
    </source>
</reference>
<gene>
    <name evidence="4" type="primary">AIM11</name>
    <name evidence="6" type="ORF">N7493_001630</name>
</gene>
<dbReference type="PANTHER" id="PTHR39136">
    <property type="entry name" value="ALTERED INHERITANCE OF MITOCHONDRIA PROTEIN 11"/>
    <property type="match status" value="1"/>
</dbReference>
<comment type="caution">
    <text evidence="6">The sequence shown here is derived from an EMBL/GenBank/DDBJ whole genome shotgun (WGS) entry which is preliminary data.</text>
</comment>
<evidence type="ECO:0000313" key="6">
    <source>
        <dbReference type="EMBL" id="KAJ5738475.1"/>
    </source>
</evidence>
<dbReference type="Proteomes" id="UP001215712">
    <property type="component" value="Unassembled WGS sequence"/>
</dbReference>
<name>A0AAD6HUI1_9EURO</name>
<evidence type="ECO:0000256" key="3">
    <source>
        <dbReference type="ARBA" id="ARBA00023136"/>
    </source>
</evidence>
<evidence type="ECO:0000313" key="7">
    <source>
        <dbReference type="Proteomes" id="UP001215712"/>
    </source>
</evidence>
<keyword evidence="2" id="KW-1133">Transmembrane helix</keyword>
<dbReference type="GO" id="GO:0016020">
    <property type="term" value="C:membrane"/>
    <property type="evidence" value="ECO:0007669"/>
    <property type="project" value="UniProtKB-SubCell"/>
</dbReference>
<evidence type="ECO:0000256" key="5">
    <source>
        <dbReference type="SAM" id="MobiDB-lite"/>
    </source>
</evidence>
<dbReference type="EMBL" id="JAQJAN010000002">
    <property type="protein sequence ID" value="KAJ5738475.1"/>
    <property type="molecule type" value="Genomic_DNA"/>
</dbReference>
<accession>A0AAD6HUI1</accession>
<comment type="subcellular location">
    <subcellularLocation>
        <location evidence="4">Membrane</location>
        <topology evidence="4">Multi-pass membrane protein</topology>
    </subcellularLocation>
</comment>
<evidence type="ECO:0000256" key="1">
    <source>
        <dbReference type="ARBA" id="ARBA00022692"/>
    </source>
</evidence>
<feature type="compositionally biased region" description="Low complexity" evidence="5">
    <location>
        <begin position="1"/>
        <end position="16"/>
    </location>
</feature>
<evidence type="ECO:0000256" key="4">
    <source>
        <dbReference type="RuleBase" id="RU367098"/>
    </source>
</evidence>
<keyword evidence="3" id="KW-0472">Membrane</keyword>
<dbReference type="InterPro" id="IPR038814">
    <property type="entry name" value="AIM11"/>
</dbReference>
<comment type="similarity">
    <text evidence="4">Belongs to the AIM11 family.</text>
</comment>
<dbReference type="GO" id="GO:0005739">
    <property type="term" value="C:mitochondrion"/>
    <property type="evidence" value="ECO:0007669"/>
    <property type="project" value="TreeGrafter"/>
</dbReference>
<keyword evidence="1" id="KW-0812">Transmembrane</keyword>
<dbReference type="PANTHER" id="PTHR39136:SF1">
    <property type="entry name" value="ALTERED INHERITANCE OF MITOCHONDRIA PROTEIN 11"/>
    <property type="match status" value="1"/>
</dbReference>
<keyword evidence="7" id="KW-1185">Reference proteome</keyword>
<protein>
    <recommendedName>
        <fullName evidence="4">Altered inheritance of mitochondria protein 11</fullName>
    </recommendedName>
</protein>
<sequence length="204" mass="22475">MFSFFGWGSSSNSDSNILKTQEQPPTTPTQTQIPPSIPSSSSTSTQLAERSTPHDTTNLKLFLGGIAFFSASVWITRRASIKKRIACIPPFYSSSIYFQPKVNGAGEAFEALNLATINVLSFGMMTTGAAMYALDINSLDDARRFMRVAMQGGIDETGKSDEQLEAEVTEWVTSLLGDRFQKQLEKERAKKQPQVEAWNAEKSS</sequence>
<dbReference type="AlphaFoldDB" id="A0AAD6HUI1"/>
<organism evidence="6 7">
    <name type="scientific">Penicillium malachiteum</name>
    <dbReference type="NCBI Taxonomy" id="1324776"/>
    <lineage>
        <taxon>Eukaryota</taxon>
        <taxon>Fungi</taxon>
        <taxon>Dikarya</taxon>
        <taxon>Ascomycota</taxon>
        <taxon>Pezizomycotina</taxon>
        <taxon>Eurotiomycetes</taxon>
        <taxon>Eurotiomycetidae</taxon>
        <taxon>Eurotiales</taxon>
        <taxon>Aspergillaceae</taxon>
        <taxon>Penicillium</taxon>
    </lineage>
</organism>
<reference evidence="6" key="2">
    <citation type="submission" date="2023-01" db="EMBL/GenBank/DDBJ databases">
        <authorList>
            <person name="Petersen C."/>
        </authorList>
    </citation>
    <scope>NUCLEOTIDE SEQUENCE</scope>
    <source>
        <strain evidence="6">IBT 17514</strain>
    </source>
</reference>
<evidence type="ECO:0000256" key="2">
    <source>
        <dbReference type="ARBA" id="ARBA00022989"/>
    </source>
</evidence>
<feature type="region of interest" description="Disordered" evidence="5">
    <location>
        <begin position="1"/>
        <end position="52"/>
    </location>
</feature>